<reference evidence="2" key="1">
    <citation type="submission" date="2023-06" db="EMBL/GenBank/DDBJ databases">
        <title>Genome-scale phylogeny and comparative genomics of the fungal order Sordariales.</title>
        <authorList>
            <consortium name="Lawrence Berkeley National Laboratory"/>
            <person name="Hensen N."/>
            <person name="Bonometti L."/>
            <person name="Westerberg I."/>
            <person name="Brannstrom I.O."/>
            <person name="Guillou S."/>
            <person name="Cros-Aarteil S."/>
            <person name="Calhoun S."/>
            <person name="Haridas S."/>
            <person name="Kuo A."/>
            <person name="Mondo S."/>
            <person name="Pangilinan J."/>
            <person name="Riley R."/>
            <person name="Labutti K."/>
            <person name="Andreopoulos B."/>
            <person name="Lipzen A."/>
            <person name="Chen C."/>
            <person name="Yanf M."/>
            <person name="Daum C."/>
            <person name="Ng V."/>
            <person name="Clum A."/>
            <person name="Steindorff A."/>
            <person name="Ohm R."/>
            <person name="Martin F."/>
            <person name="Silar P."/>
            <person name="Natvig D."/>
            <person name="Lalanne C."/>
            <person name="Gautier V."/>
            <person name="Ament-Velasquez S.L."/>
            <person name="Kruys A."/>
            <person name="Hutchinson M.I."/>
            <person name="Powell A.J."/>
            <person name="Barry K."/>
            <person name="Miller A.N."/>
            <person name="Grigoriev I.V."/>
            <person name="Debuchy R."/>
            <person name="Gladieux P."/>
            <person name="Thoren M.H."/>
            <person name="Johannesson H."/>
        </authorList>
    </citation>
    <scope>NUCLEOTIDE SEQUENCE</scope>
    <source>
        <strain evidence="2">SMH2532-1</strain>
    </source>
</reference>
<organism evidence="2 3">
    <name type="scientific">Cercophora newfieldiana</name>
    <dbReference type="NCBI Taxonomy" id="92897"/>
    <lineage>
        <taxon>Eukaryota</taxon>
        <taxon>Fungi</taxon>
        <taxon>Dikarya</taxon>
        <taxon>Ascomycota</taxon>
        <taxon>Pezizomycotina</taxon>
        <taxon>Sordariomycetes</taxon>
        <taxon>Sordariomycetidae</taxon>
        <taxon>Sordariales</taxon>
        <taxon>Lasiosphaeriaceae</taxon>
        <taxon>Cercophora</taxon>
    </lineage>
</organism>
<comment type="caution">
    <text evidence="2">The sequence shown here is derived from an EMBL/GenBank/DDBJ whole genome shotgun (WGS) entry which is preliminary data.</text>
</comment>
<dbReference type="AlphaFoldDB" id="A0AA39YPA7"/>
<dbReference type="CDD" id="cd02208">
    <property type="entry name" value="cupin_RmlC-like"/>
    <property type="match status" value="1"/>
</dbReference>
<proteinExistence type="predicted"/>
<evidence type="ECO:0000313" key="2">
    <source>
        <dbReference type="EMBL" id="KAK0654735.1"/>
    </source>
</evidence>
<keyword evidence="3" id="KW-1185">Reference proteome</keyword>
<name>A0AA39YPA7_9PEZI</name>
<keyword evidence="1" id="KW-0812">Transmembrane</keyword>
<feature type="transmembrane region" description="Helical" evidence="1">
    <location>
        <begin position="140"/>
        <end position="158"/>
    </location>
</feature>
<evidence type="ECO:0000256" key="1">
    <source>
        <dbReference type="SAM" id="Phobius"/>
    </source>
</evidence>
<dbReference type="Proteomes" id="UP001174936">
    <property type="component" value="Unassembled WGS sequence"/>
</dbReference>
<keyword evidence="1" id="KW-0472">Membrane</keyword>
<protein>
    <submittedName>
        <fullName evidence="2">Uncharacterized protein</fullName>
    </submittedName>
</protein>
<dbReference type="Gene3D" id="2.60.120.10">
    <property type="entry name" value="Jelly Rolls"/>
    <property type="match status" value="1"/>
</dbReference>
<dbReference type="InterPro" id="IPR014710">
    <property type="entry name" value="RmlC-like_jellyroll"/>
</dbReference>
<evidence type="ECO:0000313" key="3">
    <source>
        <dbReference type="Proteomes" id="UP001174936"/>
    </source>
</evidence>
<dbReference type="EMBL" id="JAULSV010000001">
    <property type="protein sequence ID" value="KAK0654735.1"/>
    <property type="molecule type" value="Genomic_DNA"/>
</dbReference>
<feature type="transmembrane region" description="Helical" evidence="1">
    <location>
        <begin position="178"/>
        <end position="198"/>
    </location>
</feature>
<dbReference type="SUPFAM" id="SSF51182">
    <property type="entry name" value="RmlC-like cupins"/>
    <property type="match status" value="1"/>
</dbReference>
<accession>A0AA39YPA7</accession>
<gene>
    <name evidence="2" type="ORF">B0T16DRAFT_320519</name>
</gene>
<keyword evidence="1" id="KW-1133">Transmembrane helix</keyword>
<sequence length="223" mass="24706">MPRTITRNEESVSVPGVFEIVFTSPPPAVQGGVTITFRTGPDVPSTGLHWHETHTEYLQMIQGCALITVGDQTAVFTNDSGVVAIPRHTVHEVMRADSVEEGKHCKDVELVIYEWADPSDGDKDIFFRNLLGLMKDSRRTLLRTVSLGISMVVLSGAHDNYPVFWGGPKFVGRNGQSIIVRGVTYALMKLIGAVGWVVGRQPEYDGYTPRKSGRSADIRYRQF</sequence>
<dbReference type="InterPro" id="IPR011051">
    <property type="entry name" value="RmlC_Cupin_sf"/>
</dbReference>